<keyword evidence="3" id="KW-1185">Reference proteome</keyword>
<comment type="caution">
    <text evidence="2">The sequence shown here is derived from an EMBL/GenBank/DDBJ whole genome shotgun (WGS) entry which is preliminary data.</text>
</comment>
<protein>
    <submittedName>
        <fullName evidence="2">Acyl dehydratase</fullName>
    </submittedName>
</protein>
<evidence type="ECO:0000313" key="3">
    <source>
        <dbReference type="Proteomes" id="UP000545037"/>
    </source>
</evidence>
<sequence>MTETHIHGPHPSGGYILDELSVGMVAEKPVTVTEGRIEAFAEASDDFNPVHMDEAFASKTAYRGRIAHGLLSASFGSAVVGTILPGAGAIYLSQTLAFHRPVRIGDVVVARITVAAVDEVSARVTLRCEGYVGEDLIMDGEAIVRVPRRRRPARD</sequence>
<organism evidence="2 3">
    <name type="scientific">Brevundimonas variabilis</name>
    <dbReference type="NCBI Taxonomy" id="74312"/>
    <lineage>
        <taxon>Bacteria</taxon>
        <taxon>Pseudomonadati</taxon>
        <taxon>Pseudomonadota</taxon>
        <taxon>Alphaproteobacteria</taxon>
        <taxon>Caulobacterales</taxon>
        <taxon>Caulobacteraceae</taxon>
        <taxon>Brevundimonas</taxon>
    </lineage>
</organism>
<proteinExistence type="predicted"/>
<dbReference type="GO" id="GO:0006633">
    <property type="term" value="P:fatty acid biosynthetic process"/>
    <property type="evidence" value="ECO:0007669"/>
    <property type="project" value="TreeGrafter"/>
</dbReference>
<accession>A0A7W9CL28</accession>
<evidence type="ECO:0000259" key="1">
    <source>
        <dbReference type="Pfam" id="PF01575"/>
    </source>
</evidence>
<reference evidence="2 3" key="1">
    <citation type="submission" date="2020-08" db="EMBL/GenBank/DDBJ databases">
        <title>Genomic Encyclopedia of Type Strains, Phase IV (KMG-IV): sequencing the most valuable type-strain genomes for metagenomic binning, comparative biology and taxonomic classification.</title>
        <authorList>
            <person name="Goeker M."/>
        </authorList>
    </citation>
    <scope>NUCLEOTIDE SEQUENCE [LARGE SCALE GENOMIC DNA]</scope>
    <source>
        <strain evidence="2 3">DSM 4737</strain>
    </source>
</reference>
<dbReference type="Gene3D" id="3.10.129.10">
    <property type="entry name" value="Hotdog Thioesterase"/>
    <property type="match status" value="1"/>
</dbReference>
<dbReference type="SUPFAM" id="SSF54637">
    <property type="entry name" value="Thioesterase/thiol ester dehydrase-isomerase"/>
    <property type="match status" value="1"/>
</dbReference>
<dbReference type="InterPro" id="IPR029069">
    <property type="entry name" value="HotDog_dom_sf"/>
</dbReference>
<dbReference type="InterPro" id="IPR002539">
    <property type="entry name" value="MaoC-like_dom"/>
</dbReference>
<dbReference type="InterPro" id="IPR050965">
    <property type="entry name" value="UPF0336/Enoyl-CoA_hydratase"/>
</dbReference>
<feature type="domain" description="MaoC-like" evidence="1">
    <location>
        <begin position="26"/>
        <end position="121"/>
    </location>
</feature>
<dbReference type="EMBL" id="JACHOR010000005">
    <property type="protein sequence ID" value="MBB5747366.1"/>
    <property type="molecule type" value="Genomic_DNA"/>
</dbReference>
<dbReference type="GO" id="GO:0019171">
    <property type="term" value="F:(3R)-hydroxyacyl-[acyl-carrier-protein] dehydratase activity"/>
    <property type="evidence" value="ECO:0007669"/>
    <property type="project" value="TreeGrafter"/>
</dbReference>
<dbReference type="Pfam" id="PF01575">
    <property type="entry name" value="MaoC_dehydratas"/>
    <property type="match status" value="1"/>
</dbReference>
<dbReference type="PANTHER" id="PTHR43437">
    <property type="entry name" value="HYDROXYACYL-THIOESTER DEHYDRATASE TYPE 2, MITOCHONDRIAL-RELATED"/>
    <property type="match status" value="1"/>
</dbReference>
<dbReference type="Proteomes" id="UP000545037">
    <property type="component" value="Unassembled WGS sequence"/>
</dbReference>
<dbReference type="AlphaFoldDB" id="A0A7W9CL28"/>
<dbReference type="RefSeq" id="WP_221230728.1">
    <property type="nucleotide sequence ID" value="NZ_JACHOR010000005.1"/>
</dbReference>
<evidence type="ECO:0000313" key="2">
    <source>
        <dbReference type="EMBL" id="MBB5747366.1"/>
    </source>
</evidence>
<dbReference type="CDD" id="cd03449">
    <property type="entry name" value="R_hydratase"/>
    <property type="match status" value="1"/>
</dbReference>
<dbReference type="PANTHER" id="PTHR43437:SF3">
    <property type="entry name" value="HYDROXYACYL-THIOESTER DEHYDRATASE TYPE 2, MITOCHONDRIAL"/>
    <property type="match status" value="1"/>
</dbReference>
<name>A0A7W9CL28_9CAUL</name>
<gene>
    <name evidence="2" type="ORF">GGR13_002987</name>
</gene>